<feature type="transmembrane region" description="Helical" evidence="1">
    <location>
        <begin position="12"/>
        <end position="32"/>
    </location>
</feature>
<dbReference type="AlphaFoldDB" id="A0A372GN44"/>
<dbReference type="EMBL" id="QVNQ01000002">
    <property type="protein sequence ID" value="RFS86552.1"/>
    <property type="molecule type" value="Genomic_DNA"/>
</dbReference>
<reference evidence="2 3" key="1">
    <citation type="submission" date="2018-08" db="EMBL/GenBank/DDBJ databases">
        <title>Actinomadura spongicola sp. nov., isolated from marine sponge Leucetta chagosensis.</title>
        <authorList>
            <person name="Li L."/>
            <person name="Lin H.W."/>
        </authorList>
    </citation>
    <scope>NUCLEOTIDE SEQUENCE [LARGE SCALE GENOMIC DNA]</scope>
    <source>
        <strain evidence="2 3">LHW52907</strain>
    </source>
</reference>
<accession>A0A372GN44</accession>
<name>A0A372GN44_9ACTN</name>
<evidence type="ECO:0000256" key="1">
    <source>
        <dbReference type="SAM" id="Phobius"/>
    </source>
</evidence>
<keyword evidence="1" id="KW-0472">Membrane</keyword>
<evidence type="ECO:0000313" key="2">
    <source>
        <dbReference type="EMBL" id="RFS86552.1"/>
    </source>
</evidence>
<proteinExistence type="predicted"/>
<keyword evidence="3" id="KW-1185">Reference proteome</keyword>
<keyword evidence="1" id="KW-1133">Transmembrane helix</keyword>
<comment type="caution">
    <text evidence="2">The sequence shown here is derived from an EMBL/GenBank/DDBJ whole genome shotgun (WGS) entry which is preliminary data.</text>
</comment>
<feature type="transmembrane region" description="Helical" evidence="1">
    <location>
        <begin position="44"/>
        <end position="69"/>
    </location>
</feature>
<dbReference type="Proteomes" id="UP000262882">
    <property type="component" value="Unassembled WGS sequence"/>
</dbReference>
<organism evidence="2 3">
    <name type="scientific">Actinomadura spongiicola</name>
    <dbReference type="NCBI Taxonomy" id="2303421"/>
    <lineage>
        <taxon>Bacteria</taxon>
        <taxon>Bacillati</taxon>
        <taxon>Actinomycetota</taxon>
        <taxon>Actinomycetes</taxon>
        <taxon>Streptosporangiales</taxon>
        <taxon>Thermomonosporaceae</taxon>
        <taxon>Actinomadura</taxon>
    </lineage>
</organism>
<protein>
    <submittedName>
        <fullName evidence="2">Uncharacterized protein</fullName>
    </submittedName>
</protein>
<gene>
    <name evidence="2" type="ORF">D0T12_08275</name>
</gene>
<sequence length="193" mass="19435">MVGFGLLRGRGFRLIACGSTTVGVVVAVLVGVSVRPFLFTVRQWSGVVTIGGLLSGIRCVLTVGAGGLACPTGWLLRSLGLGGTGLTIGVQRFGASGRGAIIGAWFRVGKVPSAGLVVGGGFAVAGLCRNRFDVRSFCLGGPGRRLGAVVGDVSAAGLVVGRGLAIGGLRCHRFGIRLLGLGGARRGFRAVFG</sequence>
<keyword evidence="1" id="KW-0812">Transmembrane</keyword>
<evidence type="ECO:0000313" key="3">
    <source>
        <dbReference type="Proteomes" id="UP000262882"/>
    </source>
</evidence>